<sequence>MAGFGTYGYGGPYLSSSSSSSLSALAPPFTVERPVPKSISSPLVESFTPLVEVNEPPYAAPLNSSLHNWLPSHSPGTGSNFFSNPTPAFDPGSSSNAYRYAGLPTIDSSSTNLPPMNTVTTASSNAFTYDQGLDVAATSFGEVKPYYPSYLSPTIRGNSSLVAPDQPSYDWLSTSQFAPLDGSSHKEYIQRPSSSTYTAQWGGSWNGLAEWEQGKQGQFDESFCPKETDVSTSLYKNYMKQEPHSSNSLKSYGVNEVASHNIPGWDGSVNAEQLGDKSVVGKNSKFSPIDLSKPIMGSLSGVPEAPSKAPSSPIVTRPTYSFSWEKRQHDASRNDITSISKSSPAFFIRPPAIGTKSPEPDIGLFKRLNSGRDAANADHGGYYPSSVQESHLPQSSVDKVNFDSSQLAIHLGRNDPFSVESSSTKDKELSNNGSINNDALDHLFKVKPGLPNSPVNRDGFDAALNISDSINSFLKSSENVDPNNPAVDSPCWKGVPGSRFSPFAASEQGGPEQMKKLEGCNGLNLTMPMVFSLNKGENISTQKPIKNTVEYHEFGWLRNGLLGSGLPLPLKRSSVENSAFGEHKFDDTMKTAYYPGSTHDGGLQGYINVPKSGSGDKSSSLFEHSHTVQQGHREGGLTTEAKNTTWSVGTDVKLNTNVTLECGSSHIPSPAVENIFCSSVEDAATKLTKLSGEESFLKMDVQMLVKTLNSLSETLLVNCSNSSCQLKKKDLDTLKAVINNLNSCISKNDENLLSMQESPSFQQSTLQYIEELCEPNKVVSADRPQLTKICAPSIQDPLDLQNVQKVNNYDNFVKNDDEVIGSVSAKSDIDLLKEDKMTQVLKKILSENFHTEETHPQTLLYKNLWLEAEAVLCSTNYKTRFNRMKIEMDKCKADQSKDVFENTADMMTESRPEVCPDSNPVEKLTPEVQGCPKLNLQELPSLSQEDDVMARFHILKNRIENSNSMNATSGDISSSKVSPVPDKVDKVAPEADGNPSPGVSIQDSPTSSIGLTNDYEAAVTARFHILRDRVENSKFISVADVEDTSRSKVSHELKVDEVALEKSDDGSIPELNIEDSPVSSTTSHANQSDDSVLARFNILKSRVDNRSDMHAEGHLLDLLENVDVGYAGKRNLRPIICKRSEDGSSDVKEQPVLQSRIAENNEGKFVTAKEFRLFVEDDPGTQYHRINRWPDQSSSSDWEHVMKEEVWGHNC</sequence>
<evidence type="ECO:0000256" key="1">
    <source>
        <dbReference type="SAM" id="MobiDB-lite"/>
    </source>
</evidence>
<feature type="region of interest" description="Disordered" evidence="1">
    <location>
        <begin position="1065"/>
        <end position="1087"/>
    </location>
</feature>
<feature type="compositionally biased region" description="Polar residues" evidence="1">
    <location>
        <begin position="997"/>
        <end position="1008"/>
    </location>
</feature>
<evidence type="ECO:0000313" key="3">
    <source>
        <dbReference type="Proteomes" id="UP001457282"/>
    </source>
</evidence>
<dbReference type="EMBL" id="JBEDUW010000007">
    <property type="protein sequence ID" value="KAK9914601.1"/>
    <property type="molecule type" value="Genomic_DNA"/>
</dbReference>
<name>A0AAW1W5E3_RUBAR</name>
<dbReference type="Proteomes" id="UP001457282">
    <property type="component" value="Unassembled WGS sequence"/>
</dbReference>
<evidence type="ECO:0000313" key="2">
    <source>
        <dbReference type="EMBL" id="KAK9914601.1"/>
    </source>
</evidence>
<proteinExistence type="predicted"/>
<feature type="compositionally biased region" description="Polar residues" evidence="1">
    <location>
        <begin position="963"/>
        <end position="972"/>
    </location>
</feature>
<accession>A0AAW1W5E3</accession>
<keyword evidence="3" id="KW-1185">Reference proteome</keyword>
<gene>
    <name evidence="2" type="ORF">M0R45_038371</name>
</gene>
<dbReference type="PANTHER" id="PTHR34361">
    <property type="entry name" value="OS08G0157800 PROTEIN"/>
    <property type="match status" value="1"/>
</dbReference>
<feature type="region of interest" description="Disordered" evidence="1">
    <location>
        <begin position="413"/>
        <end position="434"/>
    </location>
</feature>
<comment type="caution">
    <text evidence="2">The sequence shown here is derived from an EMBL/GenBank/DDBJ whole genome shotgun (WGS) entry which is preliminary data.</text>
</comment>
<dbReference type="AlphaFoldDB" id="A0AAW1W5E3"/>
<feature type="region of interest" description="Disordered" evidence="1">
    <location>
        <begin position="1"/>
        <end position="20"/>
    </location>
</feature>
<organism evidence="2 3">
    <name type="scientific">Rubus argutus</name>
    <name type="common">Southern blackberry</name>
    <dbReference type="NCBI Taxonomy" id="59490"/>
    <lineage>
        <taxon>Eukaryota</taxon>
        <taxon>Viridiplantae</taxon>
        <taxon>Streptophyta</taxon>
        <taxon>Embryophyta</taxon>
        <taxon>Tracheophyta</taxon>
        <taxon>Spermatophyta</taxon>
        <taxon>Magnoliopsida</taxon>
        <taxon>eudicotyledons</taxon>
        <taxon>Gunneridae</taxon>
        <taxon>Pentapetalae</taxon>
        <taxon>rosids</taxon>
        <taxon>fabids</taxon>
        <taxon>Rosales</taxon>
        <taxon>Rosaceae</taxon>
        <taxon>Rosoideae</taxon>
        <taxon>Rosoideae incertae sedis</taxon>
        <taxon>Rubus</taxon>
    </lineage>
</organism>
<protein>
    <submittedName>
        <fullName evidence="2">Uncharacterized protein</fullName>
    </submittedName>
</protein>
<dbReference type="PANTHER" id="PTHR34361:SF2">
    <property type="entry name" value="OS08G0157800 PROTEIN"/>
    <property type="match status" value="1"/>
</dbReference>
<feature type="compositionally biased region" description="Polar residues" evidence="1">
    <location>
        <begin position="1077"/>
        <end position="1087"/>
    </location>
</feature>
<feature type="compositionally biased region" description="Gly residues" evidence="1">
    <location>
        <begin position="1"/>
        <end position="11"/>
    </location>
</feature>
<feature type="region of interest" description="Disordered" evidence="1">
    <location>
        <begin position="963"/>
        <end position="1008"/>
    </location>
</feature>
<reference evidence="2 3" key="1">
    <citation type="journal article" date="2023" name="G3 (Bethesda)">
        <title>A chromosome-length genome assembly and annotation of blackberry (Rubus argutus, cv. 'Hillquist').</title>
        <authorList>
            <person name="Bruna T."/>
            <person name="Aryal R."/>
            <person name="Dudchenko O."/>
            <person name="Sargent D.J."/>
            <person name="Mead D."/>
            <person name="Buti M."/>
            <person name="Cavallini A."/>
            <person name="Hytonen T."/>
            <person name="Andres J."/>
            <person name="Pham M."/>
            <person name="Weisz D."/>
            <person name="Mascagni F."/>
            <person name="Usai G."/>
            <person name="Natali L."/>
            <person name="Bassil N."/>
            <person name="Fernandez G.E."/>
            <person name="Lomsadze A."/>
            <person name="Armour M."/>
            <person name="Olukolu B."/>
            <person name="Poorten T."/>
            <person name="Britton C."/>
            <person name="Davik J."/>
            <person name="Ashrafi H."/>
            <person name="Aiden E.L."/>
            <person name="Borodovsky M."/>
            <person name="Worthington M."/>
        </authorList>
    </citation>
    <scope>NUCLEOTIDE SEQUENCE [LARGE SCALE GENOMIC DNA]</scope>
    <source>
        <strain evidence="2">PI 553951</strain>
    </source>
</reference>